<sequence length="366" mass="41570">MAVLYHYEGIQLMAVYFVTGKLGAGKSLTSVGRIREAFERGVPVATNLNINLAQMLGRNKKNTRLYRVPDKPTLADLNALGRGNKSYDESKNGLLVLDECGTWFNSRTWNDKSRQDVINWFLHARKLGWDIIFIVQDISIVDKQARLALGEHLVICRRLDRMKIPFLSSIVSIVTLGQLRLPLPKLHVGIVKYGDNANSLTVDKWILFGTDLYATYDTKQAFSDNYPHTTYSVLPPWYTHGRYTVPYTLRNIMRITKIYARKWSRLTAFSVGALISFGVGYLTIPHLVDESDVQQVETIEPQSFDFSGYRIASYMKAPNQAVYFELDKAGKRVTSIELSSMGYSFETSSKCLITFRQGDKNETVNC</sequence>
<dbReference type="Pfam" id="PF05707">
    <property type="entry name" value="Zot"/>
    <property type="match status" value="1"/>
</dbReference>
<feature type="domain" description="Zona occludens toxin N-terminal" evidence="1">
    <location>
        <begin position="14"/>
        <end position="166"/>
    </location>
</feature>
<accession>A0ABV5HSA3</accession>
<reference evidence="2 3" key="1">
    <citation type="submission" date="2024-09" db="EMBL/GenBank/DDBJ databases">
        <authorList>
            <person name="Sun Q."/>
            <person name="Mori K."/>
        </authorList>
    </citation>
    <scope>NUCLEOTIDE SEQUENCE [LARGE SCALE GENOMIC DNA]</scope>
    <source>
        <strain evidence="2 3">CECT 8064</strain>
    </source>
</reference>
<dbReference type="EMBL" id="JBHMEP010000007">
    <property type="protein sequence ID" value="MFB9136825.1"/>
    <property type="molecule type" value="Genomic_DNA"/>
</dbReference>
<protein>
    <submittedName>
        <fullName evidence="2">Zonular occludens toxin domain-containing protein</fullName>
    </submittedName>
</protein>
<evidence type="ECO:0000313" key="3">
    <source>
        <dbReference type="Proteomes" id="UP001589645"/>
    </source>
</evidence>
<dbReference type="Proteomes" id="UP001589645">
    <property type="component" value="Unassembled WGS sequence"/>
</dbReference>
<proteinExistence type="predicted"/>
<dbReference type="RefSeq" id="WP_390195342.1">
    <property type="nucleotide sequence ID" value="NZ_JBHMEP010000007.1"/>
</dbReference>
<dbReference type="InterPro" id="IPR027417">
    <property type="entry name" value="P-loop_NTPase"/>
</dbReference>
<organism evidence="2 3">
    <name type="scientific">Vibrio olivae</name>
    <dbReference type="NCBI Taxonomy" id="1243002"/>
    <lineage>
        <taxon>Bacteria</taxon>
        <taxon>Pseudomonadati</taxon>
        <taxon>Pseudomonadota</taxon>
        <taxon>Gammaproteobacteria</taxon>
        <taxon>Vibrionales</taxon>
        <taxon>Vibrionaceae</taxon>
        <taxon>Vibrio</taxon>
    </lineage>
</organism>
<dbReference type="InterPro" id="IPR008900">
    <property type="entry name" value="Zot_N"/>
</dbReference>
<dbReference type="SUPFAM" id="SSF52540">
    <property type="entry name" value="P-loop containing nucleoside triphosphate hydrolases"/>
    <property type="match status" value="1"/>
</dbReference>
<evidence type="ECO:0000313" key="2">
    <source>
        <dbReference type="EMBL" id="MFB9136825.1"/>
    </source>
</evidence>
<comment type="caution">
    <text evidence="2">The sequence shown here is derived from an EMBL/GenBank/DDBJ whole genome shotgun (WGS) entry which is preliminary data.</text>
</comment>
<evidence type="ECO:0000259" key="1">
    <source>
        <dbReference type="Pfam" id="PF05707"/>
    </source>
</evidence>
<name>A0ABV5HSA3_9VIBR</name>
<dbReference type="Gene3D" id="3.40.50.300">
    <property type="entry name" value="P-loop containing nucleotide triphosphate hydrolases"/>
    <property type="match status" value="1"/>
</dbReference>
<keyword evidence="3" id="KW-1185">Reference proteome</keyword>
<gene>
    <name evidence="2" type="ORF">ACFFUV_17795</name>
</gene>